<name>A0A4Y8KYF1_9BACT</name>
<feature type="domain" description="Tyr recombinase" evidence="4">
    <location>
        <begin position="217"/>
        <end position="405"/>
    </location>
</feature>
<dbReference type="InterPro" id="IPR010998">
    <property type="entry name" value="Integrase_recombinase_N"/>
</dbReference>
<evidence type="ECO:0000313" key="5">
    <source>
        <dbReference type="EMBL" id="TFD95457.1"/>
    </source>
</evidence>
<organism evidence="5 6">
    <name type="scientific">Dysgonomonas capnocytophagoides</name>
    <dbReference type="NCBI Taxonomy" id="45254"/>
    <lineage>
        <taxon>Bacteria</taxon>
        <taxon>Pseudomonadati</taxon>
        <taxon>Bacteroidota</taxon>
        <taxon>Bacteroidia</taxon>
        <taxon>Bacteroidales</taxon>
        <taxon>Dysgonomonadaceae</taxon>
        <taxon>Dysgonomonas</taxon>
    </lineage>
</organism>
<dbReference type="GO" id="GO:0015074">
    <property type="term" value="P:DNA integration"/>
    <property type="evidence" value="ECO:0007669"/>
    <property type="project" value="InterPro"/>
</dbReference>
<comment type="caution">
    <text evidence="5">The sequence shown here is derived from an EMBL/GenBank/DDBJ whole genome shotgun (WGS) entry which is preliminary data.</text>
</comment>
<dbReference type="InterPro" id="IPR002104">
    <property type="entry name" value="Integrase_catalytic"/>
</dbReference>
<dbReference type="Pfam" id="PF17293">
    <property type="entry name" value="Arm-DNA-bind_5"/>
    <property type="match status" value="1"/>
</dbReference>
<dbReference type="OrthoDB" id="1493636at2"/>
<keyword evidence="6" id="KW-1185">Reference proteome</keyword>
<dbReference type="InterPro" id="IPR050090">
    <property type="entry name" value="Tyrosine_recombinase_XerCD"/>
</dbReference>
<dbReference type="GO" id="GO:0006310">
    <property type="term" value="P:DNA recombination"/>
    <property type="evidence" value="ECO:0007669"/>
    <property type="project" value="UniProtKB-KW"/>
</dbReference>
<dbReference type="CDD" id="cd01185">
    <property type="entry name" value="INTN1_C_like"/>
    <property type="match status" value="1"/>
</dbReference>
<dbReference type="RefSeq" id="WP_134436883.1">
    <property type="nucleotide sequence ID" value="NZ_SOML01000008.1"/>
</dbReference>
<dbReference type="EMBL" id="SOML01000008">
    <property type="protein sequence ID" value="TFD95457.1"/>
    <property type="molecule type" value="Genomic_DNA"/>
</dbReference>
<comment type="similarity">
    <text evidence="1">Belongs to the 'phage' integrase family.</text>
</comment>
<keyword evidence="3" id="KW-0233">DNA recombination</keyword>
<dbReference type="PANTHER" id="PTHR30349">
    <property type="entry name" value="PHAGE INTEGRASE-RELATED"/>
    <property type="match status" value="1"/>
</dbReference>
<dbReference type="InterPro" id="IPR011010">
    <property type="entry name" value="DNA_brk_join_enz"/>
</dbReference>
<evidence type="ECO:0000313" key="6">
    <source>
        <dbReference type="Proteomes" id="UP000297861"/>
    </source>
</evidence>
<dbReference type="Proteomes" id="UP000297861">
    <property type="component" value="Unassembled WGS sequence"/>
</dbReference>
<evidence type="ECO:0000259" key="4">
    <source>
        <dbReference type="PROSITE" id="PS51898"/>
    </source>
</evidence>
<dbReference type="InterPro" id="IPR013762">
    <property type="entry name" value="Integrase-like_cat_sf"/>
</dbReference>
<reference evidence="5 6" key="1">
    <citation type="submission" date="2019-03" db="EMBL/GenBank/DDBJ databases">
        <title>San Antonio Military Medical Center submission to MRSN (WRAIR), pending publication.</title>
        <authorList>
            <person name="Blyth D.M."/>
            <person name="Mccarthy S.L."/>
            <person name="Schall S.E."/>
            <person name="Stam J.A."/>
            <person name="Ong A.C."/>
            <person name="Mcgann P.T."/>
        </authorList>
    </citation>
    <scope>NUCLEOTIDE SEQUENCE [LARGE SCALE GENOMIC DNA]</scope>
    <source>
        <strain evidence="5 6">MRSN571793</strain>
    </source>
</reference>
<keyword evidence="2" id="KW-0238">DNA-binding</keyword>
<dbReference type="Gene3D" id="1.10.443.10">
    <property type="entry name" value="Intergrase catalytic core"/>
    <property type="match status" value="1"/>
</dbReference>
<dbReference type="GO" id="GO:0003677">
    <property type="term" value="F:DNA binding"/>
    <property type="evidence" value="ECO:0007669"/>
    <property type="project" value="UniProtKB-KW"/>
</dbReference>
<dbReference type="Pfam" id="PF13102">
    <property type="entry name" value="Phage_int_SAM_5"/>
    <property type="match status" value="1"/>
</dbReference>
<dbReference type="PANTHER" id="PTHR30349:SF64">
    <property type="entry name" value="PROPHAGE INTEGRASE INTD-RELATED"/>
    <property type="match status" value="1"/>
</dbReference>
<evidence type="ECO:0000256" key="3">
    <source>
        <dbReference type="ARBA" id="ARBA00023172"/>
    </source>
</evidence>
<dbReference type="Gene3D" id="1.10.150.130">
    <property type="match status" value="1"/>
</dbReference>
<dbReference type="Pfam" id="PF00589">
    <property type="entry name" value="Phage_integrase"/>
    <property type="match status" value="1"/>
</dbReference>
<sequence>MEVSFYLRKELLNKNGLAPIRMHITFNGQLIKKSIKGVNTKPDQWKDKRMRIRANYKTEEYNFHIEYNQILDDLEERIRDIERYALLNKIELTKEFILDKLEQKQKINIEHDFFDTFNEFIETSRSVSSPNTTKGRITILNFLKDFQKHRGTQIILDNINNQFYEELREYAFEEKGVRNNYFSKIVSIIKRFMSWAEERNYHTNAQYSKFKASEEEIEVIFLNTEELMTLYNFDFKSERLSKVRDFYCFGCFTGLRFSDIQNLKPSNIYEDYIKLNIKKTKQTDHVIPLNKFSQGILDKYKDTPFEPVPSISSQKLNKYIKECCKEIGLDTPVTITRYIGSQRIDTTMPKYELITSHTARKTFATVSLILGMTERFVKSVTGHKRDASFNRYVKIAEQEVKKQMENTWDKL</sequence>
<evidence type="ECO:0000256" key="2">
    <source>
        <dbReference type="ARBA" id="ARBA00023125"/>
    </source>
</evidence>
<dbReference type="AlphaFoldDB" id="A0A4Y8KYF1"/>
<dbReference type="InterPro" id="IPR025269">
    <property type="entry name" value="SAM-like_dom"/>
</dbReference>
<dbReference type="PROSITE" id="PS51898">
    <property type="entry name" value="TYR_RECOMBINASE"/>
    <property type="match status" value="1"/>
</dbReference>
<accession>A0A4Y8KYF1</accession>
<protein>
    <submittedName>
        <fullName evidence="5">Site-specific integrase</fullName>
    </submittedName>
</protein>
<gene>
    <name evidence="5" type="ORF">E2605_13680</name>
</gene>
<dbReference type="InterPro" id="IPR035386">
    <property type="entry name" value="Arm-DNA-bind_5"/>
</dbReference>
<evidence type="ECO:0000256" key="1">
    <source>
        <dbReference type="ARBA" id="ARBA00008857"/>
    </source>
</evidence>
<proteinExistence type="inferred from homology"/>
<dbReference type="SUPFAM" id="SSF56349">
    <property type="entry name" value="DNA breaking-rejoining enzymes"/>
    <property type="match status" value="1"/>
</dbReference>